<accession>A0A6L2JDL1</accession>
<evidence type="ECO:0000256" key="1">
    <source>
        <dbReference type="PROSITE-ProRule" id="PRU00047"/>
    </source>
</evidence>
<keyword evidence="2" id="KW-0175">Coiled coil</keyword>
<keyword evidence="1" id="KW-0863">Zinc-finger</keyword>
<proteinExistence type="predicted"/>
<dbReference type="PANTHER" id="PTHR15503">
    <property type="entry name" value="LDOC1 RELATED"/>
    <property type="match status" value="1"/>
</dbReference>
<feature type="region of interest" description="Disordered" evidence="3">
    <location>
        <begin position="1265"/>
        <end position="1292"/>
    </location>
</feature>
<keyword evidence="1" id="KW-0862">Zinc</keyword>
<dbReference type="PROSITE" id="PS50158">
    <property type="entry name" value="ZF_CCHC"/>
    <property type="match status" value="2"/>
</dbReference>
<organism evidence="5">
    <name type="scientific">Tanacetum cinerariifolium</name>
    <name type="common">Dalmatian daisy</name>
    <name type="synonym">Chrysanthemum cinerariifolium</name>
    <dbReference type="NCBI Taxonomy" id="118510"/>
    <lineage>
        <taxon>Eukaryota</taxon>
        <taxon>Viridiplantae</taxon>
        <taxon>Streptophyta</taxon>
        <taxon>Embryophyta</taxon>
        <taxon>Tracheophyta</taxon>
        <taxon>Spermatophyta</taxon>
        <taxon>Magnoliopsida</taxon>
        <taxon>eudicotyledons</taxon>
        <taxon>Gunneridae</taxon>
        <taxon>Pentapetalae</taxon>
        <taxon>asterids</taxon>
        <taxon>campanulids</taxon>
        <taxon>Asterales</taxon>
        <taxon>Asteraceae</taxon>
        <taxon>Asteroideae</taxon>
        <taxon>Anthemideae</taxon>
        <taxon>Anthemidinae</taxon>
        <taxon>Tanacetum</taxon>
    </lineage>
</organism>
<feature type="compositionally biased region" description="Basic and acidic residues" evidence="3">
    <location>
        <begin position="1266"/>
        <end position="1278"/>
    </location>
</feature>
<dbReference type="InterPro" id="IPR021109">
    <property type="entry name" value="Peptidase_aspartic_dom_sf"/>
</dbReference>
<feature type="compositionally biased region" description="Acidic residues" evidence="3">
    <location>
        <begin position="935"/>
        <end position="952"/>
    </location>
</feature>
<dbReference type="InterPro" id="IPR032567">
    <property type="entry name" value="RTL1-rel"/>
</dbReference>
<dbReference type="SUPFAM" id="SSF50630">
    <property type="entry name" value="Acid proteases"/>
    <property type="match status" value="1"/>
</dbReference>
<dbReference type="InterPro" id="IPR043128">
    <property type="entry name" value="Rev_trsase/Diguanyl_cyclase"/>
</dbReference>
<dbReference type="Pfam" id="PF08284">
    <property type="entry name" value="RVP_2"/>
    <property type="match status" value="1"/>
</dbReference>
<dbReference type="GO" id="GO:0008270">
    <property type="term" value="F:zinc ion binding"/>
    <property type="evidence" value="ECO:0007669"/>
    <property type="project" value="UniProtKB-KW"/>
</dbReference>
<protein>
    <recommendedName>
        <fullName evidence="4">CCHC-type domain-containing protein</fullName>
    </recommendedName>
</protein>
<name>A0A6L2JDL1_TANCI</name>
<dbReference type="PANTHER" id="PTHR15503:SF45">
    <property type="entry name" value="RNA-DIRECTED DNA POLYMERASE HOMOLOG"/>
    <property type="match status" value="1"/>
</dbReference>
<reference evidence="5" key="1">
    <citation type="journal article" date="2019" name="Sci. Rep.">
        <title>Draft genome of Tanacetum cinerariifolium, the natural source of mosquito coil.</title>
        <authorList>
            <person name="Yamashiro T."/>
            <person name="Shiraishi A."/>
            <person name="Satake H."/>
            <person name="Nakayama K."/>
        </authorList>
    </citation>
    <scope>NUCLEOTIDE SEQUENCE</scope>
</reference>
<dbReference type="GO" id="GO:0003676">
    <property type="term" value="F:nucleic acid binding"/>
    <property type="evidence" value="ECO:0007669"/>
    <property type="project" value="InterPro"/>
</dbReference>
<dbReference type="CDD" id="cd01647">
    <property type="entry name" value="RT_LTR"/>
    <property type="match status" value="1"/>
</dbReference>
<evidence type="ECO:0000259" key="4">
    <source>
        <dbReference type="PROSITE" id="PS50158"/>
    </source>
</evidence>
<dbReference type="SUPFAM" id="SSF57756">
    <property type="entry name" value="Retrovirus zinc finger-like domains"/>
    <property type="match status" value="1"/>
</dbReference>
<dbReference type="InterPro" id="IPR001878">
    <property type="entry name" value="Znf_CCHC"/>
</dbReference>
<dbReference type="PROSITE" id="PS00141">
    <property type="entry name" value="ASP_PROTEASE"/>
    <property type="match status" value="1"/>
</dbReference>
<dbReference type="Gene3D" id="2.40.70.10">
    <property type="entry name" value="Acid Proteases"/>
    <property type="match status" value="1"/>
</dbReference>
<evidence type="ECO:0000256" key="3">
    <source>
        <dbReference type="SAM" id="MobiDB-lite"/>
    </source>
</evidence>
<dbReference type="Gene3D" id="4.10.60.10">
    <property type="entry name" value="Zinc finger, CCHC-type"/>
    <property type="match status" value="1"/>
</dbReference>
<feature type="region of interest" description="Disordered" evidence="3">
    <location>
        <begin position="1182"/>
        <end position="1216"/>
    </location>
</feature>
<feature type="region of interest" description="Disordered" evidence="3">
    <location>
        <begin position="904"/>
        <end position="955"/>
    </location>
</feature>
<dbReference type="SMART" id="SM00343">
    <property type="entry name" value="ZnF_C2HC"/>
    <property type="match status" value="2"/>
</dbReference>
<dbReference type="Gene3D" id="3.10.10.10">
    <property type="entry name" value="HIV Type 1 Reverse Transcriptase, subunit A, domain 1"/>
    <property type="match status" value="1"/>
</dbReference>
<dbReference type="GO" id="GO:0006508">
    <property type="term" value="P:proteolysis"/>
    <property type="evidence" value="ECO:0007669"/>
    <property type="project" value="InterPro"/>
</dbReference>
<evidence type="ECO:0000313" key="5">
    <source>
        <dbReference type="EMBL" id="GEU35083.1"/>
    </source>
</evidence>
<dbReference type="InterPro" id="IPR036875">
    <property type="entry name" value="Znf_CCHC_sf"/>
</dbReference>
<sequence length="1784" mass="202187">MSTQQDIYAAASESRPPMLNKENYVPWSSRVLRYAKSRPNGKLIHNSIINGPYVRRMIPEPGDINREVPVNETFHVQTDDELTEKELKQIEVDDQAIQTILLDLPEDIYAAIDSCEIAQEIWLRVQQMMKGSDIGIQEKKTKLFNEWERFTSNEWESIESYYYRFLELMTDLKRNKHFSEKIASNLKFLNNLQPKWIRHVTIVYQTKDLYTAGYTQLYDFLKYNQKKNVGNLNGYNAVQNVRNQVAQNPRVQNVRNQNGLIGVPGNVNHNRNGNLVAARAEGNATGHNVDLDEIEEVNANCILMANLQQASTSVLRLTKLPSMIQTDQLRMTLETHNWSSFAHQELHKIVKDEIFPIVNQVDARVRNFEIQFLKEAAKFVGNFKSLAKEADESLAKHKALELEIKRLLRAVDKAYKDMQQKIELLQAQLGDPKGKSKDTSCLSDTRNPLYHKLGNENVELEFQILNYAKENAHCKTTYKNLFDSIYVSRTQAKTIIAFMQHELQNTIYENAKLRAQLFKKVSVKKDNTRGTSTNTKFAKQSILGKPPMLGEIHALSKPITSNLVSTPQESKVVKNDKNVISKVVYAMCKQCLIFVNHDVCLRNYVNGKTSRGKKQKAKVSIKKKQKKHQPKVKKTKKVGFIERLATPKPSKTRFFLRWSPTGRLFDLKSKIIKSSESESQYDCSNGDNACISNTMEPKIKRFPNSTSLLGRNDHVAAILGFGDLQWGNILITRVYFVEGLGHNLFSVRLLCLPKFKYHKEHLCPSCEQGKSKRASHPQKPVLNSRQRLHLLHMDLCGPLRIASTVMSDSEDSTVTYTKVSSPFEGLSDIRSLGVDGLPMIPEDPYAYVVAALQAPTSPNYVPSHVHPPLPAYAPEFVREHVYLEFMPPEEDVLLAEEQPLSAAISPTTDLPGYITDSDLEKDPEEDPADYPANGGDDDDGNESSNNDEDDEDDVRRMRRRRISTQLQPTLSHHHLYIILQLGYLSQFRHLHHFGLRQRLTDFFPYHHLYHHHFLHGHHHYPRFPYHHYRAAMIKPRAEAPSTSYSLPSSAPPLGTPPLLPIHLPTLSPPLLLPSTSHRVDVHEVTLPPRKRLCISLGPRFEVGESSFAATARPTGDTWDEMLMGMPGASTTDETELGWTMTDFVTIIRQDTNEIYRRLDDAEDDKVVSTAVRDYRIMGSRPYMTDTASRGTDPAKDTTDIDGSITETTRGSAHPKALEDAGFRKWHQKTTRSTPATTTTTTTTTVTDAQLKALIDQGIANALAARNADRSRNGEDSHDSGMGVRRTSSSCSMFPKESDKIERYIDGFPDMIYGSVMASNPKTMQDNTGRAYTVGSSEKKPYGGSKPLCSKCNYHHDGQCAPKCPKCNTIGHLARDCRSAANANTANNQTGTGAGQKPTCFECGAQGHFKRECPKLNKNNRGNPARNENAPAIVYTVGYAGTNPDSNHVTGTFLLNNRYASILFDTGADRSFVSTAFSSQIDVTPTTLDYYYDVKLADGRIIGLYTIIRGFTINFLNHPFNIDLMPVELGSFDVIIGMDWWAKYQAVIVCAKKIVSIPWGNETLIVHRDESNLGNETHLNIISCTKTQKYMLKGCHDSLARVTIKETKDKLEKKQLENVSIVQDFLKELSDKGFIRPSSSTWGAPVLFFKKKDESFRMCIDYQELNKLTVKNRYLLLRIDDLFDQLQGSSVYSKNDLRSAIISYDFVKKTLQIPLSELNKEEHEEHLKLILEFLRKKELYAKFSKYEFWILNVQFLSHVIDSQVIHVDLAKIESIKDWASPKTPT</sequence>
<dbReference type="CDD" id="cd00303">
    <property type="entry name" value="retropepsin_like"/>
    <property type="match status" value="1"/>
</dbReference>
<dbReference type="Gene3D" id="3.30.70.270">
    <property type="match status" value="2"/>
</dbReference>
<evidence type="ECO:0000256" key="2">
    <source>
        <dbReference type="SAM" id="Coils"/>
    </source>
</evidence>
<gene>
    <name evidence="5" type="ORF">Tci_007061</name>
</gene>
<feature type="region of interest" description="Disordered" evidence="3">
    <location>
        <begin position="611"/>
        <end position="633"/>
    </location>
</feature>
<feature type="domain" description="CCHC-type" evidence="4">
    <location>
        <begin position="1399"/>
        <end position="1414"/>
    </location>
</feature>
<dbReference type="GO" id="GO:0004190">
    <property type="term" value="F:aspartic-type endopeptidase activity"/>
    <property type="evidence" value="ECO:0007669"/>
    <property type="project" value="InterPro"/>
</dbReference>
<comment type="caution">
    <text evidence="5">The sequence shown here is derived from an EMBL/GenBank/DDBJ whole genome shotgun (WGS) entry which is preliminary data.</text>
</comment>
<dbReference type="Pfam" id="PF00098">
    <property type="entry name" value="zf-CCHC"/>
    <property type="match status" value="2"/>
</dbReference>
<feature type="compositionally biased region" description="Acidic residues" evidence="3">
    <location>
        <begin position="917"/>
        <end position="928"/>
    </location>
</feature>
<dbReference type="InterPro" id="IPR043502">
    <property type="entry name" value="DNA/RNA_pol_sf"/>
</dbReference>
<dbReference type="SUPFAM" id="SSF56672">
    <property type="entry name" value="DNA/RNA polymerases"/>
    <property type="match status" value="1"/>
</dbReference>
<dbReference type="InterPro" id="IPR001969">
    <property type="entry name" value="Aspartic_peptidase_AS"/>
</dbReference>
<feature type="domain" description="CCHC-type" evidence="4">
    <location>
        <begin position="1362"/>
        <end position="1378"/>
    </location>
</feature>
<dbReference type="EMBL" id="BKCJ010000652">
    <property type="protein sequence ID" value="GEU35083.1"/>
    <property type="molecule type" value="Genomic_DNA"/>
</dbReference>
<feature type="coiled-coil region" evidence="2">
    <location>
        <begin position="383"/>
        <end position="428"/>
    </location>
</feature>
<keyword evidence="1" id="KW-0479">Metal-binding</keyword>